<keyword evidence="3" id="KW-1185">Reference proteome</keyword>
<gene>
    <name evidence="2" type="ORF">HMPREF1991_01992</name>
</gene>
<dbReference type="AlphaFoldDB" id="A0A069QGX7"/>
<reference evidence="2 3" key="1">
    <citation type="submission" date="2013-08" db="EMBL/GenBank/DDBJ databases">
        <authorList>
            <person name="Weinstock G."/>
            <person name="Sodergren E."/>
            <person name="Wylie T."/>
            <person name="Fulton L."/>
            <person name="Fulton R."/>
            <person name="Fronick C."/>
            <person name="O'Laughlin M."/>
            <person name="Godfrey J."/>
            <person name="Miner T."/>
            <person name="Herter B."/>
            <person name="Appelbaum E."/>
            <person name="Cordes M."/>
            <person name="Lek S."/>
            <person name="Wollam A."/>
            <person name="Pepin K.H."/>
            <person name="Palsikar V.B."/>
            <person name="Mitreva M."/>
            <person name="Wilson R.K."/>
        </authorList>
    </citation>
    <scope>NUCLEOTIDE SEQUENCE [LARGE SCALE GENOMIC DNA]</scope>
    <source>
        <strain evidence="2 3">ATCC 15930</strain>
    </source>
</reference>
<dbReference type="RefSeq" id="WP_025790032.1">
    <property type="nucleotide sequence ID" value="NZ_KB899217.1"/>
</dbReference>
<comment type="caution">
    <text evidence="2">The sequence shown here is derived from an EMBL/GenBank/DDBJ whole genome shotgun (WGS) entry which is preliminary data.</text>
</comment>
<name>A0A069QGX7_HOYLO</name>
<keyword evidence="1" id="KW-0732">Signal</keyword>
<organism evidence="2 3">
    <name type="scientific">Hoylesella loescheii DSM 19665 = JCM 12249 = ATCC 15930</name>
    <dbReference type="NCBI Taxonomy" id="1122985"/>
    <lineage>
        <taxon>Bacteria</taxon>
        <taxon>Pseudomonadati</taxon>
        <taxon>Bacteroidota</taxon>
        <taxon>Bacteroidia</taxon>
        <taxon>Bacteroidales</taxon>
        <taxon>Prevotellaceae</taxon>
        <taxon>Hoylesella</taxon>
    </lineage>
</organism>
<protein>
    <recommendedName>
        <fullName evidence="4">DUF4468 domain-containing protein</fullName>
    </recommendedName>
</protein>
<evidence type="ECO:0000313" key="3">
    <source>
        <dbReference type="Proteomes" id="UP000027442"/>
    </source>
</evidence>
<feature type="signal peptide" evidence="1">
    <location>
        <begin position="1"/>
        <end position="21"/>
    </location>
</feature>
<accession>A0A069QGX7</accession>
<sequence>MRKSLLLSLLLSLLCALSVSAKKSSNIKCELILNDGKKVEGWLVKEKSSSYGPYMVKNATDVVVASSAESKDGTNYNADDVKEMKLTDETSGESLVYKSLHAVKSFTMPKSMSPSPKRYFWLVMYEGKKVTGYISMASTRVITGVRSSFTERSLPFSYSVDGDNIAVTYHVPMGGTVIGKQADLKRMFERFPQMEEYIDSKEFDLKAFKKNPFILLEKLDQILTSGK</sequence>
<dbReference type="PATRIC" id="fig|1122985.7.peg.2064"/>
<dbReference type="EMBL" id="JNGW01000086">
    <property type="protein sequence ID" value="KDR51942.1"/>
    <property type="molecule type" value="Genomic_DNA"/>
</dbReference>
<evidence type="ECO:0000256" key="1">
    <source>
        <dbReference type="SAM" id="SignalP"/>
    </source>
</evidence>
<feature type="chain" id="PRO_5001668516" description="DUF4468 domain-containing protein" evidence="1">
    <location>
        <begin position="22"/>
        <end position="227"/>
    </location>
</feature>
<proteinExistence type="predicted"/>
<dbReference type="HOGENOM" id="CLU_1208915_0_0_10"/>
<dbReference type="Proteomes" id="UP000027442">
    <property type="component" value="Unassembled WGS sequence"/>
</dbReference>
<evidence type="ECO:0008006" key="4">
    <source>
        <dbReference type="Google" id="ProtNLM"/>
    </source>
</evidence>
<evidence type="ECO:0000313" key="2">
    <source>
        <dbReference type="EMBL" id="KDR51942.1"/>
    </source>
</evidence>